<dbReference type="EMBL" id="JALLPJ020000779">
    <property type="protein sequence ID" value="KAL3783148.1"/>
    <property type="molecule type" value="Genomic_DNA"/>
</dbReference>
<accession>A0ABD3P5G2</accession>
<dbReference type="Proteomes" id="UP001530400">
    <property type="component" value="Unassembled WGS sequence"/>
</dbReference>
<name>A0ABD3P5G2_9STRA</name>
<sequence>MSLSRNATVKSLHHNFDVARGVSLGAMWHEFAHLLGDQDAIDETRSSNHTLEYIELCAFHVEDEEDDKADDELPVYFYLPVNVYSLLQINRGRDKVAVARKKVIRLHFNGKDSAQKLIDMSRSVPKMPQLLHWIGKEDSDLSLMYGFLCGQPGLLDGDTTERKKARCT</sequence>
<organism evidence="1 2">
    <name type="scientific">Cyclotella atomus</name>
    <dbReference type="NCBI Taxonomy" id="382360"/>
    <lineage>
        <taxon>Eukaryota</taxon>
        <taxon>Sar</taxon>
        <taxon>Stramenopiles</taxon>
        <taxon>Ochrophyta</taxon>
        <taxon>Bacillariophyta</taxon>
        <taxon>Coscinodiscophyceae</taxon>
        <taxon>Thalassiosirophycidae</taxon>
        <taxon>Stephanodiscales</taxon>
        <taxon>Stephanodiscaceae</taxon>
        <taxon>Cyclotella</taxon>
    </lineage>
</organism>
<keyword evidence="2" id="KW-1185">Reference proteome</keyword>
<dbReference type="AlphaFoldDB" id="A0ABD3P5G2"/>
<evidence type="ECO:0000313" key="2">
    <source>
        <dbReference type="Proteomes" id="UP001530400"/>
    </source>
</evidence>
<protein>
    <submittedName>
        <fullName evidence="1">Uncharacterized protein</fullName>
    </submittedName>
</protein>
<proteinExistence type="predicted"/>
<evidence type="ECO:0000313" key="1">
    <source>
        <dbReference type="EMBL" id="KAL3783148.1"/>
    </source>
</evidence>
<gene>
    <name evidence="1" type="ORF">ACHAWO_009339</name>
</gene>
<reference evidence="1 2" key="1">
    <citation type="submission" date="2024-10" db="EMBL/GenBank/DDBJ databases">
        <title>Updated reference genomes for cyclostephanoid diatoms.</title>
        <authorList>
            <person name="Roberts W.R."/>
            <person name="Alverson A.J."/>
        </authorList>
    </citation>
    <scope>NUCLEOTIDE SEQUENCE [LARGE SCALE GENOMIC DNA]</scope>
    <source>
        <strain evidence="1 2">AJA010-31</strain>
    </source>
</reference>
<comment type="caution">
    <text evidence="1">The sequence shown here is derived from an EMBL/GenBank/DDBJ whole genome shotgun (WGS) entry which is preliminary data.</text>
</comment>